<dbReference type="InterPro" id="IPR006913">
    <property type="entry name" value="CENP-V/GFA"/>
</dbReference>
<gene>
    <name evidence="6" type="ORF">SLS62_010967</name>
</gene>
<dbReference type="PANTHER" id="PTHR33337:SF30">
    <property type="entry name" value="DUF636 DOMAIN PROTEIN (AFU_ORTHOLOGUE AFUA_1G03180)"/>
    <property type="match status" value="1"/>
</dbReference>
<evidence type="ECO:0000313" key="7">
    <source>
        <dbReference type="Proteomes" id="UP001320420"/>
    </source>
</evidence>
<dbReference type="SUPFAM" id="SSF51316">
    <property type="entry name" value="Mss4-like"/>
    <property type="match status" value="1"/>
</dbReference>
<feature type="domain" description="CENP-V/GFA" evidence="5">
    <location>
        <begin position="2"/>
        <end position="123"/>
    </location>
</feature>
<comment type="caution">
    <text evidence="6">The sequence shown here is derived from an EMBL/GenBank/DDBJ whole genome shotgun (WGS) entry which is preliminary data.</text>
</comment>
<dbReference type="Proteomes" id="UP001320420">
    <property type="component" value="Unassembled WGS sequence"/>
</dbReference>
<evidence type="ECO:0000256" key="2">
    <source>
        <dbReference type="ARBA" id="ARBA00022723"/>
    </source>
</evidence>
<keyword evidence="2" id="KW-0479">Metal-binding</keyword>
<sequence>MPEGSCFCGNVRISYEGEPVAKAICHCSDCRKITGTTYSTNLIVPTAGFRVTAGTPKTVAKTADTGNTVTSHFCGDCGSTLFRDGPTFGDNTVIKVGVLDDPAALDAARPALELFAPNRVAWVPEVPGAKPMDGMPS</sequence>
<protein>
    <recommendedName>
        <fullName evidence="5">CENP-V/GFA domain-containing protein</fullName>
    </recommendedName>
</protein>
<name>A0AAN9U6B6_9PEZI</name>
<dbReference type="InterPro" id="IPR011057">
    <property type="entry name" value="Mss4-like_sf"/>
</dbReference>
<dbReference type="PANTHER" id="PTHR33337">
    <property type="entry name" value="GFA DOMAIN-CONTAINING PROTEIN"/>
    <property type="match status" value="1"/>
</dbReference>
<comment type="similarity">
    <text evidence="1">Belongs to the Gfa family.</text>
</comment>
<keyword evidence="7" id="KW-1185">Reference proteome</keyword>
<dbReference type="Pfam" id="PF04828">
    <property type="entry name" value="GFA"/>
    <property type="match status" value="1"/>
</dbReference>
<evidence type="ECO:0000256" key="4">
    <source>
        <dbReference type="ARBA" id="ARBA00023239"/>
    </source>
</evidence>
<reference evidence="6 7" key="1">
    <citation type="submission" date="2024-02" db="EMBL/GenBank/DDBJ databases">
        <title>De novo assembly and annotation of 12 fungi associated with fruit tree decline syndrome in Ontario, Canada.</title>
        <authorList>
            <person name="Sulman M."/>
            <person name="Ellouze W."/>
            <person name="Ilyukhin E."/>
        </authorList>
    </citation>
    <scope>NUCLEOTIDE SEQUENCE [LARGE SCALE GENOMIC DNA]</scope>
    <source>
        <strain evidence="6 7">M11/M66-122</strain>
    </source>
</reference>
<keyword evidence="3" id="KW-0862">Zinc</keyword>
<dbReference type="PROSITE" id="PS51891">
    <property type="entry name" value="CENP_V_GFA"/>
    <property type="match status" value="1"/>
</dbReference>
<dbReference type="Gene3D" id="3.90.1590.10">
    <property type="entry name" value="glutathione-dependent formaldehyde- activating enzyme (gfa)"/>
    <property type="match status" value="1"/>
</dbReference>
<dbReference type="GO" id="GO:0046872">
    <property type="term" value="F:metal ion binding"/>
    <property type="evidence" value="ECO:0007669"/>
    <property type="project" value="UniProtKB-KW"/>
</dbReference>
<evidence type="ECO:0000256" key="1">
    <source>
        <dbReference type="ARBA" id="ARBA00005495"/>
    </source>
</evidence>
<evidence type="ECO:0000256" key="3">
    <source>
        <dbReference type="ARBA" id="ARBA00022833"/>
    </source>
</evidence>
<keyword evidence="4" id="KW-0456">Lyase</keyword>
<dbReference type="AlphaFoldDB" id="A0AAN9U6B6"/>
<dbReference type="EMBL" id="JAKJXP020000160">
    <property type="protein sequence ID" value="KAK7740870.1"/>
    <property type="molecule type" value="Genomic_DNA"/>
</dbReference>
<evidence type="ECO:0000259" key="5">
    <source>
        <dbReference type="PROSITE" id="PS51891"/>
    </source>
</evidence>
<organism evidence="6 7">
    <name type="scientific">Diatrype stigma</name>
    <dbReference type="NCBI Taxonomy" id="117547"/>
    <lineage>
        <taxon>Eukaryota</taxon>
        <taxon>Fungi</taxon>
        <taxon>Dikarya</taxon>
        <taxon>Ascomycota</taxon>
        <taxon>Pezizomycotina</taxon>
        <taxon>Sordariomycetes</taxon>
        <taxon>Xylariomycetidae</taxon>
        <taxon>Xylariales</taxon>
        <taxon>Diatrypaceae</taxon>
        <taxon>Diatrype</taxon>
    </lineage>
</organism>
<evidence type="ECO:0000313" key="6">
    <source>
        <dbReference type="EMBL" id="KAK7740870.1"/>
    </source>
</evidence>
<accession>A0AAN9U6B6</accession>
<dbReference type="GO" id="GO:0016846">
    <property type="term" value="F:carbon-sulfur lyase activity"/>
    <property type="evidence" value="ECO:0007669"/>
    <property type="project" value="InterPro"/>
</dbReference>
<proteinExistence type="inferred from homology"/>